<accession>A0AC61Y4T6</accession>
<organism evidence="1 2">
    <name type="scientific">Mesonia oceanica</name>
    <dbReference type="NCBI Taxonomy" id="2687242"/>
    <lineage>
        <taxon>Bacteria</taxon>
        <taxon>Pseudomonadati</taxon>
        <taxon>Bacteroidota</taxon>
        <taxon>Flavobacteriia</taxon>
        <taxon>Flavobacteriales</taxon>
        <taxon>Flavobacteriaceae</taxon>
        <taxon>Mesonia</taxon>
    </lineage>
</organism>
<reference evidence="1" key="1">
    <citation type="submission" date="2019-09" db="EMBL/GenBank/DDBJ databases">
        <authorList>
            <person name="Rodrigo-Torres L."/>
            <person name="Arahal R. D."/>
            <person name="Lucena T."/>
        </authorList>
    </citation>
    <scope>NUCLEOTIDE SEQUENCE</scope>
    <source>
        <strain evidence="1">ISS653</strain>
    </source>
</reference>
<protein>
    <submittedName>
        <fullName evidence="1">Uncharacterized protein</fullName>
    </submittedName>
</protein>
<evidence type="ECO:0000313" key="2">
    <source>
        <dbReference type="Proteomes" id="UP000356253"/>
    </source>
</evidence>
<name>A0AC61Y4T6_9FLAO</name>
<evidence type="ECO:0000313" key="1">
    <source>
        <dbReference type="EMBL" id="VVU99184.1"/>
    </source>
</evidence>
<dbReference type="Proteomes" id="UP000356253">
    <property type="component" value="Unassembled WGS sequence"/>
</dbReference>
<keyword evidence="2" id="KW-1185">Reference proteome</keyword>
<proteinExistence type="predicted"/>
<comment type="caution">
    <text evidence="1">The sequence shown here is derived from an EMBL/GenBank/DDBJ whole genome shotgun (WGS) entry which is preliminary data.</text>
</comment>
<dbReference type="EMBL" id="CABVMM010000002">
    <property type="protein sequence ID" value="VVU99184.1"/>
    <property type="molecule type" value="Genomic_DNA"/>
</dbReference>
<gene>
    <name evidence="1" type="ORF">FVB9532_00436</name>
</gene>
<sequence>MSFGSDPCQQDTYYNIAGATWTNMQNEIKEWIENEGGGQASVNEPKAILVKRETVEEILTTNESIDQILSNCN</sequence>